<evidence type="ECO:0000313" key="2">
    <source>
        <dbReference type="EMBL" id="QOP44356.1"/>
    </source>
</evidence>
<keyword evidence="1" id="KW-1133">Transmembrane helix</keyword>
<keyword evidence="1" id="KW-0472">Membrane</keyword>
<dbReference type="AlphaFoldDB" id="A0A7M1B498"/>
<dbReference type="KEGG" id="ssei:FJR45_10520"/>
<feature type="transmembrane region" description="Helical" evidence="1">
    <location>
        <begin position="12"/>
        <end position="35"/>
    </location>
</feature>
<keyword evidence="3" id="KW-1185">Reference proteome</keyword>
<keyword evidence="1" id="KW-0812">Transmembrane</keyword>
<proteinExistence type="predicted"/>
<dbReference type="InterPro" id="IPR013417">
    <property type="entry name" value="CHP02588"/>
</dbReference>
<dbReference type="EMBL" id="CP041235">
    <property type="protein sequence ID" value="QOP44356.1"/>
    <property type="molecule type" value="Genomic_DNA"/>
</dbReference>
<feature type="transmembrane region" description="Helical" evidence="1">
    <location>
        <begin position="41"/>
        <end position="64"/>
    </location>
</feature>
<name>A0A7M1B498_9BACT</name>
<dbReference type="Pfam" id="PF09624">
    <property type="entry name" value="DUF2393"/>
    <property type="match status" value="1"/>
</dbReference>
<evidence type="ECO:0000256" key="1">
    <source>
        <dbReference type="SAM" id="Phobius"/>
    </source>
</evidence>
<protein>
    <submittedName>
        <fullName evidence="2">DUF2393 domain-containing protein</fullName>
    </submittedName>
</protein>
<dbReference type="RefSeq" id="WP_193150498.1">
    <property type="nucleotide sequence ID" value="NZ_CP041235.1"/>
</dbReference>
<reference evidence="2 3" key="1">
    <citation type="submission" date="2019-06" db="EMBL/GenBank/DDBJ databases">
        <title>Sulfurimonas gotlandica sp. nov., a chemoautotrophic and psychrotolerant epsilonproteobacterium isolated from a pelagic redoxcline, and an emended description of the genus Sulfurimonas.</title>
        <authorList>
            <person name="Wang S."/>
            <person name="Jiang L."/>
            <person name="Shao Z."/>
        </authorList>
    </citation>
    <scope>NUCLEOTIDE SEQUENCE [LARGE SCALE GENOMIC DNA]</scope>
    <source>
        <strain evidence="2 3">S2-6</strain>
    </source>
</reference>
<gene>
    <name evidence="2" type="ORF">FJR45_10520</name>
</gene>
<evidence type="ECO:0000313" key="3">
    <source>
        <dbReference type="Proteomes" id="UP000593719"/>
    </source>
</evidence>
<organism evidence="2 3">
    <name type="scientific">Sulfurimonas sediminis</name>
    <dbReference type="NCBI Taxonomy" id="2590020"/>
    <lineage>
        <taxon>Bacteria</taxon>
        <taxon>Pseudomonadati</taxon>
        <taxon>Campylobacterota</taxon>
        <taxon>Epsilonproteobacteria</taxon>
        <taxon>Campylobacterales</taxon>
        <taxon>Sulfurimonadaceae</taxon>
        <taxon>Sulfurimonas</taxon>
    </lineage>
</organism>
<dbReference type="Proteomes" id="UP000593719">
    <property type="component" value="Chromosome"/>
</dbReference>
<sequence length="170" mass="19986">MKEKLLAFIHGLIMYDYILFGVSFLLFLLFIILALLLRKKIILALFFVLFGFAILLLGPTLGYIEMHKYLFKNSVRLLSQKRLHFVEALVVKGSITNESKFDFSECKITAKVYRVTKNRYKNYLLRLKPFQKMSILEPDIPQGQTREFKIIIEPFVYKKDYNVSLEGNCK</sequence>
<accession>A0A7M1B498</accession>